<dbReference type="InterPro" id="IPR013320">
    <property type="entry name" value="ConA-like_dom_sf"/>
</dbReference>
<dbReference type="SUPFAM" id="SSF49899">
    <property type="entry name" value="Concanavalin A-like lectins/glucanases"/>
    <property type="match status" value="1"/>
</dbReference>
<dbReference type="Pfam" id="PF08787">
    <property type="entry name" value="Alginate_lyase2"/>
    <property type="match status" value="1"/>
</dbReference>
<evidence type="ECO:0000256" key="1">
    <source>
        <dbReference type="SAM" id="Phobius"/>
    </source>
</evidence>
<name>A0ABR7V204_9FLAO</name>
<keyword evidence="1" id="KW-0812">Transmembrane</keyword>
<gene>
    <name evidence="3" type="ORF">HPE56_13710</name>
</gene>
<feature type="transmembrane region" description="Helical" evidence="1">
    <location>
        <begin position="12"/>
        <end position="31"/>
    </location>
</feature>
<proteinExistence type="predicted"/>
<reference evidence="3" key="1">
    <citation type="submission" date="2020-05" db="EMBL/GenBank/DDBJ databases">
        <title>The draft genome sequence of Maribacter sp. ANRC-HE7.</title>
        <authorList>
            <person name="Mu L."/>
        </authorList>
    </citation>
    <scope>NUCLEOTIDE SEQUENCE</scope>
    <source>
        <strain evidence="3">ANRC-HE7</strain>
    </source>
</reference>
<keyword evidence="1" id="KW-0472">Membrane</keyword>
<dbReference type="Proteomes" id="UP001166021">
    <property type="component" value="Unassembled WGS sequence"/>
</dbReference>
<accession>A0ABR7V204</accession>
<comment type="caution">
    <text evidence="3">The sequence shown here is derived from an EMBL/GenBank/DDBJ whole genome shotgun (WGS) entry which is preliminary data.</text>
</comment>
<dbReference type="GO" id="GO:0016829">
    <property type="term" value="F:lyase activity"/>
    <property type="evidence" value="ECO:0007669"/>
    <property type="project" value="UniProtKB-KW"/>
</dbReference>
<dbReference type="InterPro" id="IPR014895">
    <property type="entry name" value="Alginate_lyase_2"/>
</dbReference>
<evidence type="ECO:0000259" key="2">
    <source>
        <dbReference type="Pfam" id="PF08787"/>
    </source>
</evidence>
<feature type="domain" description="Alginate lyase 2" evidence="2">
    <location>
        <begin position="110"/>
        <end position="317"/>
    </location>
</feature>
<dbReference type="Gene3D" id="2.60.120.200">
    <property type="match status" value="1"/>
</dbReference>
<sequence length="318" mass="35377">MYLRVVYFMDKEFILGRLQTFLIMLFAVVLVSGCSDNGTDDDTVVGDIVQEPETETETETETGEESTPEIPGKVLGLTSADWKLNSFNGIGEEAVYEDNILEALGTTFDDYVDINYFYVQDGFTYFKCYRGLGGSKNSNNPRVELRELKEGENNYWDGDTGTHSMEWTVRVDQLPKSTSGTDGVLCFGQIHGPSEDQGFNDDGVDVDDTIRLQFRGEPNQKTGDVDLKISGYITENQGGSISLPGYRLNTVYDFKLVMEEGNITVFVDGEVVFERKLNTSGDTSYFKVGNYLQSVKEASYDASSFGLVGISKLKVTHN</sequence>
<protein>
    <submittedName>
        <fullName evidence="3">Polysaccharide lyase family 7 protein</fullName>
    </submittedName>
</protein>
<evidence type="ECO:0000313" key="3">
    <source>
        <dbReference type="EMBL" id="MBD0778853.1"/>
    </source>
</evidence>
<evidence type="ECO:0000313" key="4">
    <source>
        <dbReference type="Proteomes" id="UP001166021"/>
    </source>
</evidence>
<keyword evidence="4" id="KW-1185">Reference proteome</keyword>
<dbReference type="EMBL" id="JABTCF010000009">
    <property type="protein sequence ID" value="MBD0778853.1"/>
    <property type="molecule type" value="Genomic_DNA"/>
</dbReference>
<keyword evidence="3" id="KW-0456">Lyase</keyword>
<dbReference type="RefSeq" id="WP_188244325.1">
    <property type="nucleotide sequence ID" value="NZ_JABTCF010000009.1"/>
</dbReference>
<organism evidence="3 4">
    <name type="scientific">Maribacter aquimaris</name>
    <dbReference type="NCBI Taxonomy" id="2737171"/>
    <lineage>
        <taxon>Bacteria</taxon>
        <taxon>Pseudomonadati</taxon>
        <taxon>Bacteroidota</taxon>
        <taxon>Flavobacteriia</taxon>
        <taxon>Flavobacteriales</taxon>
        <taxon>Flavobacteriaceae</taxon>
        <taxon>Maribacter</taxon>
    </lineage>
</organism>
<keyword evidence="1" id="KW-1133">Transmembrane helix</keyword>
<dbReference type="PROSITE" id="PS51257">
    <property type="entry name" value="PROKAR_LIPOPROTEIN"/>
    <property type="match status" value="1"/>
</dbReference>